<evidence type="ECO:0000313" key="2">
    <source>
        <dbReference type="Proteomes" id="UP001278188"/>
    </source>
</evidence>
<accession>A0ABU3WI75</accession>
<keyword evidence="2" id="KW-1185">Reference proteome</keyword>
<dbReference type="EMBL" id="JASVDY010000004">
    <property type="protein sequence ID" value="MDV2469557.1"/>
    <property type="molecule type" value="Genomic_DNA"/>
</dbReference>
<evidence type="ECO:0000313" key="1">
    <source>
        <dbReference type="EMBL" id="MDV2469557.1"/>
    </source>
</evidence>
<reference evidence="1 2" key="1">
    <citation type="submission" date="2023-06" db="EMBL/GenBank/DDBJ databases">
        <title>Genomic Analysis of Acinetobacter Strains Recovered from South Australian Aquatic Samples provides Insights into the Circulation of Antibiotic Resistance determinants in the Environment.</title>
        <authorList>
            <person name="Tobin L."/>
            <person name="Jarocki V.M."/>
            <person name="Kenyon J."/>
            <person name="Drigo B."/>
            <person name="Donner E."/>
            <person name="Djordjevic S.P."/>
            <person name="Hamidian M."/>
        </authorList>
    </citation>
    <scope>NUCLEOTIDE SEQUENCE [LARGE SCALE GENOMIC DNA]</scope>
    <source>
        <strain evidence="1 2">SAAc652</strain>
    </source>
</reference>
<gene>
    <name evidence="1" type="ORF">QR674_11235</name>
</gene>
<dbReference type="Proteomes" id="UP001278188">
    <property type="component" value="Unassembled WGS sequence"/>
</dbReference>
<sequence>MSVDALEKSLLIKELRDLTHDLERQALSFYEIARSKKRIHEIFELCDEPIFKKQVLGYKAQINPEATTLEFADQTLYRQSFRGYFQEDNLLEEALYAHPESGWAFLHHASEGWQIWLIPAADRTALISEWGSIETVFSWMMEQLHHYHCLKTDQELELIALQPKNRFHKYKHISTEHISHSLPETAEPDMTFNNSPADAQLSLKPRDISAYFRKKSGQSSEVEVDETHPLTATDRPAQNLPVTLQLGAHQALVTVLNFPEALEQQLYGLKLPEVAQFTDLLIFAPDQENVLQRPVYLAEQISTQGRFIKYLALFGAEDEMQAIRLARVSAEQQGNDLASVRMINWASLEGQLHQHEAFFEVFTEKATVVWNKDTYFPYIPAQLIHTQKFIQFDETAAETETPVILLKERQKIRVIHGQKRLELSQMEQAFPHLLLDRQQGISWQLIQRVINRLEQPIEALQLYEAIQVYSEE</sequence>
<organism evidence="1 2">
    <name type="scientific">Acinetobacter chinensis</name>
    <dbReference type="NCBI Taxonomy" id="2004650"/>
    <lineage>
        <taxon>Bacteria</taxon>
        <taxon>Pseudomonadati</taxon>
        <taxon>Pseudomonadota</taxon>
        <taxon>Gammaproteobacteria</taxon>
        <taxon>Moraxellales</taxon>
        <taxon>Moraxellaceae</taxon>
        <taxon>Acinetobacter</taxon>
    </lineage>
</organism>
<name>A0ABU3WI75_9GAMM</name>
<comment type="caution">
    <text evidence="1">The sequence shown here is derived from an EMBL/GenBank/DDBJ whole genome shotgun (WGS) entry which is preliminary data.</text>
</comment>
<dbReference type="RefSeq" id="WP_317084353.1">
    <property type="nucleotide sequence ID" value="NZ_JASVDY010000004.1"/>
</dbReference>
<proteinExistence type="predicted"/>
<protein>
    <submittedName>
        <fullName evidence="1">Uncharacterized protein</fullName>
    </submittedName>
</protein>